<accession>A0A2H1KE33</accession>
<proteinExistence type="predicted"/>
<gene>
    <name evidence="1" type="ORF">BANT918_02360</name>
</gene>
<sequence>MTELDTINNNAGALIDQGGDLAMTAAKLADAHKIAAALCNTAMVGPHFKGKTDEAAAAIMYGDQIGMNALASLQNVFVISGRPGLYSRTMVGIVQAKGHTVRTVEESDTSVTVAGVRKGSKHEEVVTWTIERAEKAGYTSNKKYKTEPQAMLYARAAGDVCRRIAPDALLGMAYAVEELEQDPDTRVTSTVVNAKLDPALGGSKPTADTTDTLELLAETTTVEEMNVLWNGLDPQTQARVQGDFDAHSKKIGGQES</sequence>
<reference evidence="1 2" key="1">
    <citation type="submission" date="2017-03" db="EMBL/GenBank/DDBJ databases">
        <authorList>
            <person name="Afonso C.L."/>
            <person name="Miller P.J."/>
            <person name="Scott M.A."/>
            <person name="Spackman E."/>
            <person name="Goraichik I."/>
            <person name="Dimitrov K.M."/>
            <person name="Suarez D.L."/>
            <person name="Swayne D.E."/>
        </authorList>
    </citation>
    <scope>NUCLEOTIDE SEQUENCE [LARGE SCALE GENOMIC DNA]</scope>
    <source>
        <strain evidence="1 2">CNRZ 918</strain>
    </source>
</reference>
<dbReference type="OrthoDB" id="3693665at2"/>
<evidence type="ECO:0000313" key="1">
    <source>
        <dbReference type="EMBL" id="SMX97804.1"/>
    </source>
</evidence>
<organism evidence="1 2">
    <name type="scientific">Brevibacterium antiquum CNRZ 918</name>
    <dbReference type="NCBI Taxonomy" id="1255637"/>
    <lineage>
        <taxon>Bacteria</taxon>
        <taxon>Bacillati</taxon>
        <taxon>Actinomycetota</taxon>
        <taxon>Actinomycetes</taxon>
        <taxon>Micrococcales</taxon>
        <taxon>Brevibacteriaceae</taxon>
        <taxon>Brevibacterium</taxon>
    </lineage>
</organism>
<name>A0A2H1KE33_9MICO</name>
<protein>
    <submittedName>
        <fullName evidence="1">Uncharacterized protein</fullName>
    </submittedName>
</protein>
<dbReference type="AlphaFoldDB" id="A0A2H1KE33"/>
<dbReference type="RefSeq" id="WP_101620413.1">
    <property type="nucleotide sequence ID" value="NZ_FXZD01000007.1"/>
</dbReference>
<dbReference type="Proteomes" id="UP000234433">
    <property type="component" value="Unassembled WGS sequence"/>
</dbReference>
<dbReference type="EMBL" id="FXZD01000007">
    <property type="protein sequence ID" value="SMX97804.1"/>
    <property type="molecule type" value="Genomic_DNA"/>
</dbReference>
<evidence type="ECO:0000313" key="2">
    <source>
        <dbReference type="Proteomes" id="UP000234433"/>
    </source>
</evidence>